<dbReference type="SUPFAM" id="SSF56601">
    <property type="entry name" value="beta-lactamase/transpeptidase-like"/>
    <property type="match status" value="1"/>
</dbReference>
<dbReference type="PRINTS" id="PR00922">
    <property type="entry name" value="DADACBPTASE3"/>
</dbReference>
<evidence type="ECO:0000256" key="1">
    <source>
        <dbReference type="ARBA" id="ARBA00006096"/>
    </source>
</evidence>
<comment type="similarity">
    <text evidence="1">Belongs to the peptidase S13 family.</text>
</comment>
<dbReference type="RefSeq" id="WP_380590433.1">
    <property type="nucleotide sequence ID" value="NZ_JBHSQJ010000167.1"/>
</dbReference>
<evidence type="ECO:0000256" key="3">
    <source>
        <dbReference type="SAM" id="SignalP"/>
    </source>
</evidence>
<reference evidence="5" key="1">
    <citation type="journal article" date="2019" name="Int. J. Syst. Evol. Microbiol.">
        <title>The Global Catalogue of Microorganisms (GCM) 10K type strain sequencing project: providing services to taxonomists for standard genome sequencing and annotation.</title>
        <authorList>
            <consortium name="The Broad Institute Genomics Platform"/>
            <consortium name="The Broad Institute Genome Sequencing Center for Infectious Disease"/>
            <person name="Wu L."/>
            <person name="Ma J."/>
        </authorList>
    </citation>
    <scope>NUCLEOTIDE SEQUENCE [LARGE SCALE GENOMIC DNA]</scope>
    <source>
        <strain evidence="5">JCM 4816</strain>
    </source>
</reference>
<dbReference type="EMBL" id="JBHSQJ010000167">
    <property type="protein sequence ID" value="MFC5911451.1"/>
    <property type="molecule type" value="Genomic_DNA"/>
</dbReference>
<protein>
    <submittedName>
        <fullName evidence="4">D-alanyl-D-alanine carboxypeptidase/D-alanyl-D-alanine-endopeptidase</fullName>
        <ecNumber evidence="4">3.4.16.4</ecNumber>
    </submittedName>
</protein>
<keyword evidence="4" id="KW-0121">Carboxypeptidase</keyword>
<dbReference type="Proteomes" id="UP001596174">
    <property type="component" value="Unassembled WGS sequence"/>
</dbReference>
<dbReference type="Gene3D" id="3.40.710.10">
    <property type="entry name" value="DD-peptidase/beta-lactamase superfamily"/>
    <property type="match status" value="1"/>
</dbReference>
<dbReference type="PANTHER" id="PTHR30023">
    <property type="entry name" value="D-ALANYL-D-ALANINE CARBOXYPEPTIDASE"/>
    <property type="match status" value="1"/>
</dbReference>
<keyword evidence="3" id="KW-0732">Signal</keyword>
<dbReference type="Gene3D" id="3.50.80.20">
    <property type="entry name" value="D-Ala-D-Ala carboxypeptidase C, peptidase S13"/>
    <property type="match status" value="1"/>
</dbReference>
<name>A0ABW1GDB7_9ACTN</name>
<feature type="signal peptide" evidence="3">
    <location>
        <begin position="1"/>
        <end position="31"/>
    </location>
</feature>
<comment type="caution">
    <text evidence="4">The sequence shown here is derived from an EMBL/GenBank/DDBJ whole genome shotgun (WGS) entry which is preliminary data.</text>
</comment>
<organism evidence="4 5">
    <name type="scientific">Streptacidiphilus monticola</name>
    <dbReference type="NCBI Taxonomy" id="2161674"/>
    <lineage>
        <taxon>Bacteria</taxon>
        <taxon>Bacillati</taxon>
        <taxon>Actinomycetota</taxon>
        <taxon>Actinomycetes</taxon>
        <taxon>Kitasatosporales</taxon>
        <taxon>Streptomycetaceae</taxon>
        <taxon>Streptacidiphilus</taxon>
    </lineage>
</organism>
<dbReference type="NCBIfam" id="TIGR00666">
    <property type="entry name" value="PBP4"/>
    <property type="match status" value="1"/>
</dbReference>
<sequence length="414" mass="41742">MRRTLTGVAVPAVTVATAAAVLAAGSGSAAAASGPTAADKSIAAKLSSRFPAAHLGTNAGGLVRDVASGRTVWAQGSAKALMPASTEKLATAAAVLKILGPNRTVRTRALLSGHTLYLVGGGDMHLTSTDLDALAKAAATALKARGLTSVGLRVDDSLFPAPALSPGWSSGYYPSTLAPVRALALLGDRVNDTSLHAGQVFARRLSSAGVHASAPTRAKAPAGAVQLASRTSAPLAAAVEYMLKNSDNNVAEGVARLAALATHRAANWQGVTATVRAALAGYHVPTAGTVAYDASGLSRSDRMTAGTLAYLAALSVDPRYHATLWPVYAGLPIAGKDGTLSKAEGRFTTKPSNCAVGKLEAKTGTLTGAVALAGVTRAKDGRWKSFAFVENGSLATATARRALDGLAATVVGCW</sequence>
<dbReference type="InterPro" id="IPR000667">
    <property type="entry name" value="Peptidase_S13"/>
</dbReference>
<dbReference type="Pfam" id="PF02113">
    <property type="entry name" value="Peptidase_S13"/>
    <property type="match status" value="2"/>
</dbReference>
<gene>
    <name evidence="4" type="primary">dacB</name>
    <name evidence="4" type="ORF">ACFP3V_30130</name>
</gene>
<dbReference type="InterPro" id="IPR012338">
    <property type="entry name" value="Beta-lactam/transpept-like"/>
</dbReference>
<evidence type="ECO:0000313" key="5">
    <source>
        <dbReference type="Proteomes" id="UP001596174"/>
    </source>
</evidence>
<keyword evidence="4" id="KW-0645">Protease</keyword>
<evidence type="ECO:0000313" key="4">
    <source>
        <dbReference type="EMBL" id="MFC5911451.1"/>
    </source>
</evidence>
<accession>A0ABW1GDB7</accession>
<dbReference type="EC" id="3.4.16.4" evidence="4"/>
<evidence type="ECO:0000256" key="2">
    <source>
        <dbReference type="ARBA" id="ARBA00022801"/>
    </source>
</evidence>
<feature type="chain" id="PRO_5046950537" evidence="3">
    <location>
        <begin position="32"/>
        <end position="414"/>
    </location>
</feature>
<dbReference type="PANTHER" id="PTHR30023:SF0">
    <property type="entry name" value="PENICILLIN-SENSITIVE CARBOXYPEPTIDASE A"/>
    <property type="match status" value="1"/>
</dbReference>
<proteinExistence type="inferred from homology"/>
<dbReference type="GO" id="GO:0009002">
    <property type="term" value="F:serine-type D-Ala-D-Ala carboxypeptidase activity"/>
    <property type="evidence" value="ECO:0007669"/>
    <property type="project" value="UniProtKB-EC"/>
</dbReference>
<keyword evidence="5" id="KW-1185">Reference proteome</keyword>
<keyword evidence="2 4" id="KW-0378">Hydrolase</keyword>